<dbReference type="HOGENOM" id="CLU_036650_0_0_1"/>
<dbReference type="SUPFAM" id="SSF48445">
    <property type="entry name" value="14-3-3 protein"/>
    <property type="match status" value="1"/>
</dbReference>
<dbReference type="EMBL" id="KB822712">
    <property type="protein sequence ID" value="ETN45279.1"/>
    <property type="molecule type" value="Genomic_DNA"/>
</dbReference>
<feature type="region of interest" description="Disordered" evidence="1">
    <location>
        <begin position="148"/>
        <end position="197"/>
    </location>
</feature>
<feature type="compositionally biased region" description="Low complexity" evidence="1">
    <location>
        <begin position="183"/>
        <end position="197"/>
    </location>
</feature>
<keyword evidence="3" id="KW-1185">Reference proteome</keyword>
<reference evidence="2 3" key="1">
    <citation type="submission" date="2013-03" db="EMBL/GenBank/DDBJ databases">
        <title>The Genome Sequence of Phialophora europaea CBS 101466.</title>
        <authorList>
            <consortium name="The Broad Institute Genomics Platform"/>
            <person name="Cuomo C."/>
            <person name="de Hoog S."/>
            <person name="Gorbushina A."/>
            <person name="Walker B."/>
            <person name="Young S.K."/>
            <person name="Zeng Q."/>
            <person name="Gargeya S."/>
            <person name="Fitzgerald M."/>
            <person name="Haas B."/>
            <person name="Abouelleil A."/>
            <person name="Allen A.W."/>
            <person name="Alvarado L."/>
            <person name="Arachchi H.M."/>
            <person name="Berlin A.M."/>
            <person name="Chapman S.B."/>
            <person name="Gainer-Dewar J."/>
            <person name="Goldberg J."/>
            <person name="Griggs A."/>
            <person name="Gujja S."/>
            <person name="Hansen M."/>
            <person name="Howarth C."/>
            <person name="Imamovic A."/>
            <person name="Ireland A."/>
            <person name="Larimer J."/>
            <person name="McCowan C."/>
            <person name="Murphy C."/>
            <person name="Pearson M."/>
            <person name="Poon T.W."/>
            <person name="Priest M."/>
            <person name="Roberts A."/>
            <person name="Saif S."/>
            <person name="Shea T."/>
            <person name="Sisk P."/>
            <person name="Sykes S."/>
            <person name="Wortman J."/>
            <person name="Nusbaum C."/>
            <person name="Birren B."/>
        </authorList>
    </citation>
    <scope>NUCLEOTIDE SEQUENCE [LARGE SCALE GENOMIC DNA]</scope>
    <source>
        <strain evidence="2 3">CBS 101466</strain>
    </source>
</reference>
<dbReference type="Gene3D" id="1.20.190.20">
    <property type="entry name" value="14-3-3 domain"/>
    <property type="match status" value="1"/>
</dbReference>
<dbReference type="STRING" id="1220924.W2SBH5"/>
<dbReference type="InParanoid" id="W2SBH5"/>
<dbReference type="eggNOG" id="ENOG502RZWE">
    <property type="taxonomic scope" value="Eukaryota"/>
</dbReference>
<feature type="compositionally biased region" description="Low complexity" evidence="1">
    <location>
        <begin position="156"/>
        <end position="173"/>
    </location>
</feature>
<dbReference type="InterPro" id="IPR036815">
    <property type="entry name" value="14-3-3_dom_sf"/>
</dbReference>
<organism evidence="2 3">
    <name type="scientific">Cyphellophora europaea (strain CBS 101466)</name>
    <name type="common">Phialophora europaea</name>
    <dbReference type="NCBI Taxonomy" id="1220924"/>
    <lineage>
        <taxon>Eukaryota</taxon>
        <taxon>Fungi</taxon>
        <taxon>Dikarya</taxon>
        <taxon>Ascomycota</taxon>
        <taxon>Pezizomycotina</taxon>
        <taxon>Eurotiomycetes</taxon>
        <taxon>Chaetothyriomycetidae</taxon>
        <taxon>Chaetothyriales</taxon>
        <taxon>Cyphellophoraceae</taxon>
        <taxon>Cyphellophora</taxon>
    </lineage>
</organism>
<proteinExistence type="predicted"/>
<dbReference type="GeneID" id="19976449"/>
<evidence type="ECO:0000256" key="1">
    <source>
        <dbReference type="SAM" id="MobiDB-lite"/>
    </source>
</evidence>
<evidence type="ECO:0008006" key="4">
    <source>
        <dbReference type="Google" id="ProtNLM"/>
    </source>
</evidence>
<sequence length="301" mass="33525">MAGLELTYMARQWKSPEDPPPLYGGLMASSEVDRKFLGHFAKTTLHEHGYLSSFLFRILGLSVVLSEDLLSARRAKRLDPVRDSTHRRLVHHILWLAREGLVMMEQYVLPMLGKSPNELRVLAFKLKASLYHIFVLFHNDPAVNDRINRRRSGSGSLFPQPLSPKSKSSSESPTARQRSPAISLGTGKTPPGLPLPSGGNQVYMNGSRSNGTATFLLPLQDYRPIATAAFRDAHKIAAELLPGSHPIRLSVEVEYVAYIYDCLHEADQSRRRAKAAVRAVYEAQEGMDDESFVDASELVSM</sequence>
<evidence type="ECO:0000313" key="2">
    <source>
        <dbReference type="EMBL" id="ETN45279.1"/>
    </source>
</evidence>
<evidence type="ECO:0000313" key="3">
    <source>
        <dbReference type="Proteomes" id="UP000030752"/>
    </source>
</evidence>
<dbReference type="VEuPathDB" id="FungiDB:HMPREF1541_09110"/>
<name>W2SBH5_CYPE1</name>
<dbReference type="Proteomes" id="UP000030752">
    <property type="component" value="Unassembled WGS sequence"/>
</dbReference>
<gene>
    <name evidence="2" type="ORF">HMPREF1541_09110</name>
</gene>
<dbReference type="RefSeq" id="XP_008712007.1">
    <property type="nucleotide sequence ID" value="XM_008713785.1"/>
</dbReference>
<protein>
    <recommendedName>
        <fullName evidence="4">14-3-3 domain-containing protein</fullName>
    </recommendedName>
</protein>
<dbReference type="OrthoDB" id="5370350at2759"/>
<accession>W2SBH5</accession>
<dbReference type="AlphaFoldDB" id="W2SBH5"/>